<proteinExistence type="predicted"/>
<organism evidence="1">
    <name type="scientific">marine sediment metagenome</name>
    <dbReference type="NCBI Taxonomy" id="412755"/>
    <lineage>
        <taxon>unclassified sequences</taxon>
        <taxon>metagenomes</taxon>
        <taxon>ecological metagenomes</taxon>
    </lineage>
</organism>
<reference evidence="1" key="1">
    <citation type="journal article" date="2015" name="Nature">
        <title>Complex archaea that bridge the gap between prokaryotes and eukaryotes.</title>
        <authorList>
            <person name="Spang A."/>
            <person name="Saw J.H."/>
            <person name="Jorgensen S.L."/>
            <person name="Zaremba-Niedzwiedzka K."/>
            <person name="Martijn J."/>
            <person name="Lind A.E."/>
            <person name="van Eijk R."/>
            <person name="Schleper C."/>
            <person name="Guy L."/>
            <person name="Ettema T.J."/>
        </authorList>
    </citation>
    <scope>NUCLEOTIDE SEQUENCE</scope>
</reference>
<feature type="non-terminal residue" evidence="1">
    <location>
        <position position="1"/>
    </location>
</feature>
<dbReference type="AlphaFoldDB" id="A0A0F9A9V1"/>
<gene>
    <name evidence="1" type="ORF">LCGC14_2677640</name>
</gene>
<evidence type="ECO:0000313" key="1">
    <source>
        <dbReference type="EMBL" id="KKK94955.1"/>
    </source>
</evidence>
<dbReference type="Pfam" id="PF18906">
    <property type="entry name" value="Phage_tube_2"/>
    <property type="match status" value="1"/>
</dbReference>
<dbReference type="EMBL" id="LAZR01047124">
    <property type="protein sequence ID" value="KKK94955.1"/>
    <property type="molecule type" value="Genomic_DNA"/>
</dbReference>
<name>A0A0F9A9V1_9ZZZZ</name>
<sequence length="268" mass="28912">IGQLLKYALEGYVFTADTPELGLNTHEFYGTSESLLPSFVARLGKDKLTDAVNFEHVFSGCTIGQLAVATSDAMAQVTADVVAAVDSREDIKALTDLLLPSSFPLAFHELTASIKAVDTSVLIKSVEWTVANNLSGEDGRSIGARFPRRIPANERATTFSIDLFWDAITQLQEFWGGTDGPATGGSVDFAVILTYNAGKNGFTNDRTMIVEFPASWYSSVTQQASGRSELVQSLSGMTLAKDVTLLDALTVVNTDIYIQLINDQPIIT</sequence>
<protein>
    <submittedName>
        <fullName evidence="1">Uncharacterized protein</fullName>
    </submittedName>
</protein>
<comment type="caution">
    <text evidence="1">The sequence shown here is derived from an EMBL/GenBank/DDBJ whole genome shotgun (WGS) entry which is preliminary data.</text>
</comment>
<accession>A0A0F9A9V1</accession>
<dbReference type="InterPro" id="IPR044000">
    <property type="entry name" value="Phage_tube_2"/>
</dbReference>